<comment type="caution">
    <text evidence="3">The sequence shown here is derived from an EMBL/GenBank/DDBJ whole genome shotgun (WGS) entry which is preliminary data.</text>
</comment>
<dbReference type="AlphaFoldDB" id="A0A942Z513"/>
<proteinExistence type="predicted"/>
<dbReference type="Proteomes" id="UP000724672">
    <property type="component" value="Unassembled WGS sequence"/>
</dbReference>
<organism evidence="3 4">
    <name type="scientific">Anaeromonas frigoriresistens</name>
    <dbReference type="NCBI Taxonomy" id="2683708"/>
    <lineage>
        <taxon>Bacteria</taxon>
        <taxon>Bacillati</taxon>
        <taxon>Bacillota</taxon>
        <taxon>Tissierellia</taxon>
        <taxon>Tissierellales</taxon>
        <taxon>Thermohalobacteraceae</taxon>
        <taxon>Anaeromonas</taxon>
    </lineage>
</organism>
<dbReference type="GO" id="GO:0006508">
    <property type="term" value="P:proteolysis"/>
    <property type="evidence" value="ECO:0007669"/>
    <property type="project" value="UniProtKB-KW"/>
</dbReference>
<evidence type="ECO:0000313" key="3">
    <source>
        <dbReference type="EMBL" id="MBS4536931.1"/>
    </source>
</evidence>
<name>A0A942Z513_9FIRM</name>
<sequence>MGSYKEDDVIFLLKDISNRVEERGNKERELAIQTGVHYSEMLPIEYKPSEEYIKLFYESLEKFKEDIAIYTGVVSERIIKNRGKDIVLASLARAGTPIGILIKRYIKFKYNIDVPHYSISIIRGKGIDENAIKYMIFNHPNKDIQFIDGWTGKGAINNQLREATYLLNKKMGINLDSDLAVIADPGYLVNTYGTRKDFLIPSACLNSTVSGLVSRTVLRDDLIGDNDFHGAKFYKELLDEDLSNYYIDNITQCFDDTQEEVKRELEILEQCNTEATFLGLEDVKNIKEEFNIENINYIKPGIGETTRVLLRRIPWKILIKKDTKNIEHILQLAKEKEVEVIEYDLKSYECCGIIKSVRKK</sequence>
<dbReference type="InterPro" id="IPR011215">
    <property type="entry name" value="StiP_N"/>
</dbReference>
<evidence type="ECO:0000259" key="1">
    <source>
        <dbReference type="Pfam" id="PF11202"/>
    </source>
</evidence>
<evidence type="ECO:0000313" key="4">
    <source>
        <dbReference type="Proteomes" id="UP000724672"/>
    </source>
</evidence>
<evidence type="ECO:0000259" key="2">
    <source>
        <dbReference type="Pfam" id="PF15608"/>
    </source>
</evidence>
<dbReference type="EMBL" id="WSFT01000005">
    <property type="protein sequence ID" value="MBS4536931.1"/>
    <property type="molecule type" value="Genomic_DNA"/>
</dbReference>
<accession>A0A942Z513</accession>
<dbReference type="Pfam" id="PF11202">
    <property type="entry name" value="StiP"/>
    <property type="match status" value="1"/>
</dbReference>
<reference evidence="3" key="1">
    <citation type="submission" date="2019-12" db="EMBL/GenBank/DDBJ databases">
        <title>Clostridiaceae gen. nov. sp. nov., isolated from sediment in Xinjiang, China.</title>
        <authorList>
            <person name="Zhang R."/>
        </authorList>
    </citation>
    <scope>NUCLEOTIDE SEQUENCE</scope>
    <source>
        <strain evidence="3">D2Q-11</strain>
    </source>
</reference>
<keyword evidence="3" id="KW-0645">Protease</keyword>
<protein>
    <submittedName>
        <fullName evidence="3">Cysteine protease StiP family protein</fullName>
    </submittedName>
</protein>
<keyword evidence="3" id="KW-0378">Hydrolase</keyword>
<dbReference type="GO" id="GO:0008233">
    <property type="term" value="F:peptidase activity"/>
    <property type="evidence" value="ECO:0007669"/>
    <property type="project" value="UniProtKB-KW"/>
</dbReference>
<dbReference type="Pfam" id="PF15608">
    <property type="entry name" value="PELOTA_1"/>
    <property type="match status" value="1"/>
</dbReference>
<dbReference type="InterPro" id="IPR028157">
    <property type="entry name" value="PELOTA_dom"/>
</dbReference>
<feature type="domain" description="PELOTA RNA-binding" evidence="2">
    <location>
        <begin position="279"/>
        <end position="356"/>
    </location>
</feature>
<feature type="domain" description="Cysteine protease StiP N-terminal" evidence="1">
    <location>
        <begin position="2"/>
        <end position="250"/>
    </location>
</feature>
<gene>
    <name evidence="3" type="ORF">GOQ27_00565</name>
</gene>
<keyword evidence="4" id="KW-1185">Reference proteome</keyword>